<dbReference type="Proteomes" id="UP000060513">
    <property type="component" value="Chromosome"/>
</dbReference>
<dbReference type="PATRIC" id="fig|38300.4.peg.947"/>
<dbReference type="KEGG" id="spri:SPRI_0882"/>
<accession>A0A0M4D7E2</accession>
<sequence>MRHPPHLAVAPPGVLPAPGGIALRRFTYPRKESPRRDRTAPRFRSLGWERSHCEAVCTRLLDQRNVPTPDSPTKGHVTP</sequence>
<gene>
    <name evidence="1" type="ORF">SPRI_0882</name>
</gene>
<evidence type="ECO:0000313" key="1">
    <source>
        <dbReference type="EMBL" id="ALC19188.1"/>
    </source>
</evidence>
<reference evidence="1 2" key="1">
    <citation type="submission" date="2015-08" db="EMBL/GenBank/DDBJ databases">
        <title>Genome sequence of the pristinamycin over-producing bacterium Streptomyces pristinaespiralis HCCB10218.</title>
        <authorList>
            <person name="Tian J."/>
            <person name="Yang J."/>
            <person name="Li L."/>
            <person name="Ruan L."/>
            <person name="Wei W."/>
            <person name="Zheng G."/>
            <person name="Wei Z."/>
            <person name="Yang S."/>
            <person name="Ge M."/>
            <person name="Jiang W."/>
            <person name="Lu Y."/>
        </authorList>
    </citation>
    <scope>NUCLEOTIDE SEQUENCE [LARGE SCALE GENOMIC DNA]</scope>
    <source>
        <strain evidence="1 2">HCCB 10218</strain>
    </source>
</reference>
<proteinExistence type="predicted"/>
<protein>
    <submittedName>
        <fullName evidence="1">Uncharacterized protein</fullName>
    </submittedName>
</protein>
<dbReference type="AlphaFoldDB" id="A0A0M4D7E2"/>
<dbReference type="EMBL" id="CP011340">
    <property type="protein sequence ID" value="ALC19188.1"/>
    <property type="molecule type" value="Genomic_DNA"/>
</dbReference>
<name>A0A0M4D7E2_STRPR</name>
<dbReference type="STRING" id="38300.SPRI_0882"/>
<evidence type="ECO:0000313" key="2">
    <source>
        <dbReference type="Proteomes" id="UP000060513"/>
    </source>
</evidence>
<organism evidence="1">
    <name type="scientific">Streptomyces pristinaespiralis</name>
    <dbReference type="NCBI Taxonomy" id="38300"/>
    <lineage>
        <taxon>Bacteria</taxon>
        <taxon>Bacillati</taxon>
        <taxon>Actinomycetota</taxon>
        <taxon>Actinomycetes</taxon>
        <taxon>Kitasatosporales</taxon>
        <taxon>Streptomycetaceae</taxon>
        <taxon>Streptomyces</taxon>
    </lineage>
</organism>